<evidence type="ECO:0000256" key="5">
    <source>
        <dbReference type="RuleBase" id="RU000461"/>
    </source>
</evidence>
<dbReference type="PANTHER" id="PTHR47955">
    <property type="entry name" value="CYTOCHROME P450 FAMILY 71 PROTEIN"/>
    <property type="match status" value="1"/>
</dbReference>
<dbReference type="CDD" id="cd11072">
    <property type="entry name" value="CYP71-like"/>
    <property type="match status" value="1"/>
</dbReference>
<evidence type="ECO:0000256" key="1">
    <source>
        <dbReference type="ARBA" id="ARBA00010617"/>
    </source>
</evidence>
<evidence type="ECO:0000256" key="2">
    <source>
        <dbReference type="ARBA" id="ARBA00022723"/>
    </source>
</evidence>
<evidence type="ECO:0000256" key="6">
    <source>
        <dbReference type="SAM" id="Phobius"/>
    </source>
</evidence>
<keyword evidence="5" id="KW-0560">Oxidoreductase</keyword>
<protein>
    <recommendedName>
        <fullName evidence="9">Cytochrome P450</fullName>
    </recommendedName>
</protein>
<reference evidence="7" key="1">
    <citation type="submission" date="2024-10" db="EMBL/GenBank/DDBJ databases">
        <authorList>
            <person name="Ryan C."/>
        </authorList>
    </citation>
    <scope>NUCLEOTIDE SEQUENCE [LARGE SCALE GENOMIC DNA]</scope>
</reference>
<proteinExistence type="inferred from homology"/>
<dbReference type="EMBL" id="OZ075145">
    <property type="protein sequence ID" value="CAL5048900.1"/>
    <property type="molecule type" value="Genomic_DNA"/>
</dbReference>
<dbReference type="PROSITE" id="PS00086">
    <property type="entry name" value="CYTOCHROME_P450"/>
    <property type="match status" value="1"/>
</dbReference>
<keyword evidence="8" id="KW-1185">Reference proteome</keyword>
<dbReference type="InterPro" id="IPR002401">
    <property type="entry name" value="Cyt_P450_E_grp-I"/>
</dbReference>
<dbReference type="PRINTS" id="PR00463">
    <property type="entry name" value="EP450I"/>
</dbReference>
<keyword evidence="6" id="KW-1133">Transmembrane helix</keyword>
<evidence type="ECO:0008006" key="9">
    <source>
        <dbReference type="Google" id="ProtNLM"/>
    </source>
</evidence>
<dbReference type="AlphaFoldDB" id="A0ABC9DZI1"/>
<comment type="similarity">
    <text evidence="1 5">Belongs to the cytochrome P450 family.</text>
</comment>
<comment type="cofactor">
    <cofactor evidence="4">
        <name>heme</name>
        <dbReference type="ChEBI" id="CHEBI:30413"/>
    </cofactor>
</comment>
<dbReference type="FunFam" id="1.10.630.10:FF:000064">
    <property type="entry name" value="Cytochrome P450 monooxygenase"/>
    <property type="match status" value="1"/>
</dbReference>
<keyword evidence="3 4" id="KW-0408">Iron</keyword>
<keyword evidence="6" id="KW-0472">Membrane</keyword>
<dbReference type="InterPro" id="IPR036396">
    <property type="entry name" value="Cyt_P450_sf"/>
</dbReference>
<dbReference type="PRINTS" id="PR00385">
    <property type="entry name" value="P450"/>
</dbReference>
<keyword evidence="5" id="KW-0503">Monooxygenase</keyword>
<keyword evidence="4 5" id="KW-0349">Heme</keyword>
<keyword evidence="2 4" id="KW-0479">Metal-binding</keyword>
<sequence>MENLSYSLYFMAQVLLLLIPLLLLSLKFGGVRKNQPRLPPGPWRLPIIGSLHHLFKSPLIHHALADLARRYNAPVMYLQLGELNAVVISSPDAAREVMKTHDVIFATRPLSATVRAGSMIADGLGIAFSPYGERWRQLRKFSTMELLSTKRVRSFRPIREDETARLVTEIAACPPGELVNITIRVATVVANSALRAMMGERFRRQEELLECITQAIKIATGFNIGDFFPSSRLVRAIDGTGRKAQAVQRKLFELVDHAVEQHRERRSGQSAIDSEDEDMLDVFLRIQEEGDLGCSLDVGDIKAIIVDLFVGGSEPTATTIQWAMAELMRNPNVMQRAQTELHCALQDKSRVTEDDLVDLPYLKLIIKETLRLHTPGPLLLPRECQEACEILGYDVLKGTIVLVNAWAICRDPKYWDEPEVFKPERFKEGTTDFMGTDFRYTPFGAGRRICPGLAFSLANVELVLAMLLFHFDWQLPPGVIPSELDMAEEMGVSIRRKRDLYLKPTLRVPL</sequence>
<dbReference type="InterPro" id="IPR017972">
    <property type="entry name" value="Cyt_P450_CS"/>
</dbReference>
<organism evidence="7 8">
    <name type="scientific">Urochloa decumbens</name>
    <dbReference type="NCBI Taxonomy" id="240449"/>
    <lineage>
        <taxon>Eukaryota</taxon>
        <taxon>Viridiplantae</taxon>
        <taxon>Streptophyta</taxon>
        <taxon>Embryophyta</taxon>
        <taxon>Tracheophyta</taxon>
        <taxon>Spermatophyta</taxon>
        <taxon>Magnoliopsida</taxon>
        <taxon>Liliopsida</taxon>
        <taxon>Poales</taxon>
        <taxon>Poaceae</taxon>
        <taxon>PACMAD clade</taxon>
        <taxon>Panicoideae</taxon>
        <taxon>Panicodae</taxon>
        <taxon>Paniceae</taxon>
        <taxon>Melinidinae</taxon>
        <taxon>Urochloa</taxon>
    </lineage>
</organism>
<feature type="binding site" description="axial binding residue" evidence="4">
    <location>
        <position position="450"/>
    </location>
    <ligand>
        <name>heme</name>
        <dbReference type="ChEBI" id="CHEBI:30413"/>
    </ligand>
    <ligandPart>
        <name>Fe</name>
        <dbReference type="ChEBI" id="CHEBI:18248"/>
    </ligandPart>
</feature>
<accession>A0ABC9DZI1</accession>
<dbReference type="Pfam" id="PF00067">
    <property type="entry name" value="p450"/>
    <property type="match status" value="1"/>
</dbReference>
<dbReference type="InterPro" id="IPR001128">
    <property type="entry name" value="Cyt_P450"/>
</dbReference>
<feature type="transmembrane region" description="Helical" evidence="6">
    <location>
        <begin position="6"/>
        <end position="26"/>
    </location>
</feature>
<gene>
    <name evidence="7" type="ORF">URODEC1_LOCUS90702</name>
</gene>
<dbReference type="SUPFAM" id="SSF48264">
    <property type="entry name" value="Cytochrome P450"/>
    <property type="match status" value="1"/>
</dbReference>
<evidence type="ECO:0000313" key="8">
    <source>
        <dbReference type="Proteomes" id="UP001497457"/>
    </source>
</evidence>
<dbReference type="Proteomes" id="UP001497457">
    <property type="component" value="Chromosome 35b"/>
</dbReference>
<dbReference type="GO" id="GO:0046872">
    <property type="term" value="F:metal ion binding"/>
    <property type="evidence" value="ECO:0007669"/>
    <property type="project" value="UniProtKB-KW"/>
</dbReference>
<evidence type="ECO:0000313" key="7">
    <source>
        <dbReference type="EMBL" id="CAL5048900.1"/>
    </source>
</evidence>
<dbReference type="Gene3D" id="1.10.630.10">
    <property type="entry name" value="Cytochrome P450"/>
    <property type="match status" value="1"/>
</dbReference>
<name>A0ABC9DZI1_9POAL</name>
<evidence type="ECO:0000256" key="3">
    <source>
        <dbReference type="ARBA" id="ARBA00023004"/>
    </source>
</evidence>
<dbReference type="GO" id="GO:0004497">
    <property type="term" value="F:monooxygenase activity"/>
    <property type="evidence" value="ECO:0007669"/>
    <property type="project" value="UniProtKB-KW"/>
</dbReference>
<evidence type="ECO:0000256" key="4">
    <source>
        <dbReference type="PIRSR" id="PIRSR602401-1"/>
    </source>
</evidence>
<keyword evidence="6" id="KW-0812">Transmembrane</keyword>
<dbReference type="PANTHER" id="PTHR47955:SF21">
    <property type="entry name" value="OS06G0642300 PROTEIN"/>
    <property type="match status" value="1"/>
</dbReference>